<gene>
    <name evidence="3" type="ORF">BDU57DRAFT_443604</name>
</gene>
<dbReference type="OrthoDB" id="5384459at2759"/>
<evidence type="ECO:0000256" key="1">
    <source>
        <dbReference type="SAM" id="Phobius"/>
    </source>
</evidence>
<keyword evidence="4" id="KW-1185">Reference proteome</keyword>
<protein>
    <recommendedName>
        <fullName evidence="2">DUF7820 domain-containing protein</fullName>
    </recommendedName>
</protein>
<proteinExistence type="predicted"/>
<evidence type="ECO:0000313" key="4">
    <source>
        <dbReference type="Proteomes" id="UP000800096"/>
    </source>
</evidence>
<feature type="transmembrane region" description="Helical" evidence="1">
    <location>
        <begin position="103"/>
        <end position="124"/>
    </location>
</feature>
<dbReference type="Pfam" id="PF25130">
    <property type="entry name" value="DUF7820"/>
    <property type="match status" value="1"/>
</dbReference>
<keyword evidence="1" id="KW-0472">Membrane</keyword>
<sequence>MNLPRRSVRSIQPLPSIYTAFPINNEDSSTSEHSGKCLLRQIEDGIEVVPLERSNILSAPILSPDEAEKELFITSEEEVSLSDKPLPRLPKSPWERLSLNQRIFAIIGVQLALLLVVGLSLLAVRNPASATDIKARTETTGDNSSTTLDMSTILRGPFTVPIQLPQQQSSACVARTNESVAWQCASDINFQLNILPSPIDSNATMVTLGSIPSTNGTLYHGHQAPDVPPVELKLVPSADDAPVYQFRTTYNRVVLLKENDLTSAEKPRPQPIMRHPTFQPGESVWRCVFNETLMGGYMYPNQKTAASSGFNGTAATVKDLPKIPYVLKLVEQRVPNGKGPYCEKVKVQEGALSELSGGKIMLDLADPAAEAAAKKADLVRSTKFWSRQQASNSNYCQCQWIVQ</sequence>
<dbReference type="InterPro" id="IPR056722">
    <property type="entry name" value="DUF7820"/>
</dbReference>
<dbReference type="PANTHER" id="PTHR42078:SF1">
    <property type="entry name" value="GLUCAN 1, 4-ALPHA-GLUCOSIDASE"/>
    <property type="match status" value="1"/>
</dbReference>
<evidence type="ECO:0000259" key="2">
    <source>
        <dbReference type="Pfam" id="PF25130"/>
    </source>
</evidence>
<dbReference type="PANTHER" id="PTHR42078">
    <property type="entry name" value="GLUCAN 1, 4-ALPHA-GLUCOSIDASE"/>
    <property type="match status" value="1"/>
</dbReference>
<accession>A0A6A5QXT8</accession>
<dbReference type="Proteomes" id="UP000800096">
    <property type="component" value="Unassembled WGS sequence"/>
</dbReference>
<name>A0A6A5QXT8_AMPQU</name>
<organism evidence="3 4">
    <name type="scientific">Ampelomyces quisqualis</name>
    <name type="common">Powdery mildew agent</name>
    <dbReference type="NCBI Taxonomy" id="50730"/>
    <lineage>
        <taxon>Eukaryota</taxon>
        <taxon>Fungi</taxon>
        <taxon>Dikarya</taxon>
        <taxon>Ascomycota</taxon>
        <taxon>Pezizomycotina</taxon>
        <taxon>Dothideomycetes</taxon>
        <taxon>Pleosporomycetidae</taxon>
        <taxon>Pleosporales</taxon>
        <taxon>Pleosporineae</taxon>
        <taxon>Phaeosphaeriaceae</taxon>
        <taxon>Ampelomyces</taxon>
    </lineage>
</organism>
<dbReference type="AlphaFoldDB" id="A0A6A5QXT8"/>
<reference evidence="3" key="1">
    <citation type="journal article" date="2020" name="Stud. Mycol.">
        <title>101 Dothideomycetes genomes: a test case for predicting lifestyles and emergence of pathogens.</title>
        <authorList>
            <person name="Haridas S."/>
            <person name="Albert R."/>
            <person name="Binder M."/>
            <person name="Bloem J."/>
            <person name="Labutti K."/>
            <person name="Salamov A."/>
            <person name="Andreopoulos B."/>
            <person name="Baker S."/>
            <person name="Barry K."/>
            <person name="Bills G."/>
            <person name="Bluhm B."/>
            <person name="Cannon C."/>
            <person name="Castanera R."/>
            <person name="Culley D."/>
            <person name="Daum C."/>
            <person name="Ezra D."/>
            <person name="Gonzalez J."/>
            <person name="Henrissat B."/>
            <person name="Kuo A."/>
            <person name="Liang C."/>
            <person name="Lipzen A."/>
            <person name="Lutzoni F."/>
            <person name="Magnuson J."/>
            <person name="Mondo S."/>
            <person name="Nolan M."/>
            <person name="Ohm R."/>
            <person name="Pangilinan J."/>
            <person name="Park H.-J."/>
            <person name="Ramirez L."/>
            <person name="Alfaro M."/>
            <person name="Sun H."/>
            <person name="Tritt A."/>
            <person name="Yoshinaga Y."/>
            <person name="Zwiers L.-H."/>
            <person name="Turgeon B."/>
            <person name="Goodwin S."/>
            <person name="Spatafora J."/>
            <person name="Crous P."/>
            <person name="Grigoriev I."/>
        </authorList>
    </citation>
    <scope>NUCLEOTIDE SEQUENCE</scope>
    <source>
        <strain evidence="3">HMLAC05119</strain>
    </source>
</reference>
<keyword evidence="1" id="KW-1133">Transmembrane helix</keyword>
<keyword evidence="1" id="KW-0812">Transmembrane</keyword>
<dbReference type="EMBL" id="ML979133">
    <property type="protein sequence ID" value="KAF1919464.1"/>
    <property type="molecule type" value="Genomic_DNA"/>
</dbReference>
<evidence type="ECO:0000313" key="3">
    <source>
        <dbReference type="EMBL" id="KAF1919464.1"/>
    </source>
</evidence>
<feature type="domain" description="DUF7820" evidence="2">
    <location>
        <begin position="142"/>
        <end position="309"/>
    </location>
</feature>